<reference evidence="3" key="1">
    <citation type="submission" date="2017-09" db="EMBL/GenBank/DDBJ databases">
        <title>Depth-based differentiation of microbial function through sediment-hosted aquifers and enrichment of novel symbionts in the deep terrestrial subsurface.</title>
        <authorList>
            <person name="Probst A.J."/>
            <person name="Ladd B."/>
            <person name="Jarett J.K."/>
            <person name="Geller-Mcgrath D.E."/>
            <person name="Sieber C.M.K."/>
            <person name="Emerson J.B."/>
            <person name="Anantharaman K."/>
            <person name="Thomas B.C."/>
            <person name="Malmstrom R."/>
            <person name="Stieglmeier M."/>
            <person name="Klingl A."/>
            <person name="Woyke T."/>
            <person name="Ryan C.M."/>
            <person name="Banfield J.F."/>
        </authorList>
    </citation>
    <scope>NUCLEOTIDE SEQUENCE [LARGE SCALE GENOMIC DNA]</scope>
</reference>
<name>A0A2M7QIJ8_9BACT</name>
<evidence type="ECO:0000313" key="3">
    <source>
        <dbReference type="Proteomes" id="UP000229401"/>
    </source>
</evidence>
<comment type="caution">
    <text evidence="2">The sequence shown here is derived from an EMBL/GenBank/DDBJ whole genome shotgun (WGS) entry which is preliminary data.</text>
</comment>
<evidence type="ECO:0000313" key="2">
    <source>
        <dbReference type="EMBL" id="PIY72154.1"/>
    </source>
</evidence>
<feature type="domain" description="NTP pyrophosphohydrolase MazG-like" evidence="1">
    <location>
        <begin position="31"/>
        <end position="95"/>
    </location>
</feature>
<organism evidence="2 3">
    <name type="scientific">Candidatus Roizmanbacteria bacterium CG_4_10_14_0_8_um_filter_33_9</name>
    <dbReference type="NCBI Taxonomy" id="1974826"/>
    <lineage>
        <taxon>Bacteria</taxon>
        <taxon>Candidatus Roizmaniibacteriota</taxon>
    </lineage>
</organism>
<dbReference type="Gene3D" id="1.10.287.1080">
    <property type="entry name" value="MazG-like"/>
    <property type="match status" value="1"/>
</dbReference>
<dbReference type="AlphaFoldDB" id="A0A2M7QIJ8"/>
<dbReference type="EMBL" id="PFLI01000081">
    <property type="protein sequence ID" value="PIY72154.1"/>
    <property type="molecule type" value="Genomic_DNA"/>
</dbReference>
<dbReference type="SUPFAM" id="SSF101386">
    <property type="entry name" value="all-alpha NTP pyrophosphatases"/>
    <property type="match status" value="1"/>
</dbReference>
<dbReference type="CDD" id="cd11538">
    <property type="entry name" value="NTP-PPase_u1"/>
    <property type="match status" value="1"/>
</dbReference>
<protein>
    <submittedName>
        <fullName evidence="2">Pyrophosphatase</fullName>
    </submittedName>
</protein>
<evidence type="ECO:0000259" key="1">
    <source>
        <dbReference type="Pfam" id="PF03819"/>
    </source>
</evidence>
<dbReference type="Pfam" id="PF03819">
    <property type="entry name" value="MazG"/>
    <property type="match status" value="1"/>
</dbReference>
<proteinExistence type="predicted"/>
<gene>
    <name evidence="2" type="ORF">COY87_02470</name>
</gene>
<sequence>MELKRLIDQIEKVSKSYSKKFHIHRESNWFMLKLQEEVGELTQSYLTMSGRGRNKDKKPLQLKEEFEQELADVFCHVLLLAKSNSVDIEKAVEKKWFKWSK</sequence>
<dbReference type="Proteomes" id="UP000229401">
    <property type="component" value="Unassembled WGS sequence"/>
</dbReference>
<accession>A0A2M7QIJ8</accession>
<dbReference type="InterPro" id="IPR004518">
    <property type="entry name" value="MazG-like_dom"/>
</dbReference>